<dbReference type="EMBL" id="JBHSDC010000002">
    <property type="protein sequence ID" value="MFC4230841.1"/>
    <property type="molecule type" value="Genomic_DNA"/>
</dbReference>
<sequence>MKKIIFSIVLSLITWFANAQFSVRLVVTTVATKQNDDIYVAGTFNNWNPKDEKYKLKPFAGGRKSIVIKDVAAGNYAFKFTRGSFDKVECTNDGRDIADRIIDVNADVSQDITIAGWKDDYPDRPKRYTASPQVKVIDTAFKMPQLNRSRRIWVYLPKSYASSTKTYPVLYMQDGQNLFNEQTAYAGEWGIDECLDSLQQKLSKECIVVGIDNGGEKRMSEYSPYDYSLKGAFTTPENKGEGKQYVDFLVQTLKPYIDTKYRTKKGTDFTFIAGSSMGGLISAYAIMQYPQVFGAAGIFSPSFWIAPNIYTEATNFTTIAMPRFFIYAGAKEDATMVANVTKMEAILKTKPRYEVTTQISPLGQHSESYWKLVFPGFYAWLMSR</sequence>
<dbReference type="Gene3D" id="3.40.50.1820">
    <property type="entry name" value="alpha/beta hydrolase"/>
    <property type="match status" value="1"/>
</dbReference>
<feature type="chain" id="PRO_5047303376" evidence="1">
    <location>
        <begin position="20"/>
        <end position="384"/>
    </location>
</feature>
<evidence type="ECO:0000313" key="3">
    <source>
        <dbReference type="Proteomes" id="UP001595906"/>
    </source>
</evidence>
<organism evidence="2 3">
    <name type="scientific">Parasediminibacterium paludis</name>
    <dbReference type="NCBI Taxonomy" id="908966"/>
    <lineage>
        <taxon>Bacteria</taxon>
        <taxon>Pseudomonadati</taxon>
        <taxon>Bacteroidota</taxon>
        <taxon>Chitinophagia</taxon>
        <taxon>Chitinophagales</taxon>
        <taxon>Chitinophagaceae</taxon>
        <taxon>Parasediminibacterium</taxon>
    </lineage>
</organism>
<feature type="signal peptide" evidence="1">
    <location>
        <begin position="1"/>
        <end position="19"/>
    </location>
</feature>
<dbReference type="SUPFAM" id="SSF81296">
    <property type="entry name" value="E set domains"/>
    <property type="match status" value="1"/>
</dbReference>
<dbReference type="InterPro" id="IPR014756">
    <property type="entry name" value="Ig_E-set"/>
</dbReference>
<gene>
    <name evidence="2" type="ORF">ACFOW1_02990</name>
</gene>
<dbReference type="Gene3D" id="2.60.40.10">
    <property type="entry name" value="Immunoglobulins"/>
    <property type="match status" value="1"/>
</dbReference>
<name>A0ABV8PU42_9BACT</name>
<accession>A0ABV8PU42</accession>
<dbReference type="RefSeq" id="WP_379012226.1">
    <property type="nucleotide sequence ID" value="NZ_JBHSDC010000002.1"/>
</dbReference>
<evidence type="ECO:0000256" key="1">
    <source>
        <dbReference type="SAM" id="SignalP"/>
    </source>
</evidence>
<dbReference type="SUPFAM" id="SSF53474">
    <property type="entry name" value="alpha/beta-Hydrolases"/>
    <property type="match status" value="1"/>
</dbReference>
<reference evidence="3" key="1">
    <citation type="journal article" date="2019" name="Int. J. Syst. Evol. Microbiol.">
        <title>The Global Catalogue of Microorganisms (GCM) 10K type strain sequencing project: providing services to taxonomists for standard genome sequencing and annotation.</title>
        <authorList>
            <consortium name="The Broad Institute Genomics Platform"/>
            <consortium name="The Broad Institute Genome Sequencing Center for Infectious Disease"/>
            <person name="Wu L."/>
            <person name="Ma J."/>
        </authorList>
    </citation>
    <scope>NUCLEOTIDE SEQUENCE [LARGE SCALE GENOMIC DNA]</scope>
    <source>
        <strain evidence="3">CECT 8010</strain>
    </source>
</reference>
<protein>
    <submittedName>
        <fullName evidence="2">Alpha/beta hydrolase</fullName>
    </submittedName>
</protein>
<dbReference type="InterPro" id="IPR050583">
    <property type="entry name" value="Mycobacterial_A85_antigen"/>
</dbReference>
<proteinExistence type="predicted"/>
<dbReference type="InterPro" id="IPR013783">
    <property type="entry name" value="Ig-like_fold"/>
</dbReference>
<dbReference type="InterPro" id="IPR029058">
    <property type="entry name" value="AB_hydrolase_fold"/>
</dbReference>
<keyword evidence="3" id="KW-1185">Reference proteome</keyword>
<comment type="caution">
    <text evidence="2">The sequence shown here is derived from an EMBL/GenBank/DDBJ whole genome shotgun (WGS) entry which is preliminary data.</text>
</comment>
<evidence type="ECO:0000313" key="2">
    <source>
        <dbReference type="EMBL" id="MFC4230841.1"/>
    </source>
</evidence>
<dbReference type="GO" id="GO:0016787">
    <property type="term" value="F:hydrolase activity"/>
    <property type="evidence" value="ECO:0007669"/>
    <property type="project" value="UniProtKB-KW"/>
</dbReference>
<keyword evidence="1" id="KW-0732">Signal</keyword>
<dbReference type="Pfam" id="PF00756">
    <property type="entry name" value="Esterase"/>
    <property type="match status" value="1"/>
</dbReference>
<dbReference type="PANTHER" id="PTHR48098:SF6">
    <property type="entry name" value="FERRI-BACILLIBACTIN ESTERASE BESA"/>
    <property type="match status" value="1"/>
</dbReference>
<dbReference type="InterPro" id="IPR000801">
    <property type="entry name" value="Esterase-like"/>
</dbReference>
<dbReference type="Proteomes" id="UP001595906">
    <property type="component" value="Unassembled WGS sequence"/>
</dbReference>
<keyword evidence="2" id="KW-0378">Hydrolase</keyword>
<dbReference type="PANTHER" id="PTHR48098">
    <property type="entry name" value="ENTEROCHELIN ESTERASE-RELATED"/>
    <property type="match status" value="1"/>
</dbReference>